<reference evidence="5 6" key="1">
    <citation type="submission" date="2016-10" db="EMBL/GenBank/DDBJ databases">
        <authorList>
            <person name="de Groot N.N."/>
        </authorList>
    </citation>
    <scope>NUCLEOTIDE SEQUENCE [LARGE SCALE GENOMIC DNA]</scope>
    <source>
        <strain evidence="5 6">CPCC 202699</strain>
    </source>
</reference>
<evidence type="ECO:0000256" key="3">
    <source>
        <dbReference type="PIRSR" id="PIRSR602401-1"/>
    </source>
</evidence>
<dbReference type="GO" id="GO:0020037">
    <property type="term" value="F:heme binding"/>
    <property type="evidence" value="ECO:0007669"/>
    <property type="project" value="InterPro"/>
</dbReference>
<keyword evidence="4" id="KW-0503">Monooxygenase</keyword>
<dbReference type="STRING" id="589385.SAMN05421504_102560"/>
<dbReference type="InterPro" id="IPR050121">
    <property type="entry name" value="Cytochrome_P450_monoxygenase"/>
</dbReference>
<dbReference type="InterPro" id="IPR036396">
    <property type="entry name" value="Cyt_P450_sf"/>
</dbReference>
<gene>
    <name evidence="5" type="ORF">SAMN05421504_102560</name>
</gene>
<dbReference type="EMBL" id="FNON01000002">
    <property type="protein sequence ID" value="SDX17776.1"/>
    <property type="molecule type" value="Genomic_DNA"/>
</dbReference>
<evidence type="ECO:0000256" key="2">
    <source>
        <dbReference type="ARBA" id="ARBA00010617"/>
    </source>
</evidence>
<name>A0A1H2ZK56_9PSEU</name>
<dbReference type="PRINTS" id="PR00463">
    <property type="entry name" value="EP450I"/>
</dbReference>
<dbReference type="SUPFAM" id="SSF48264">
    <property type="entry name" value="Cytochrome P450"/>
    <property type="match status" value="1"/>
</dbReference>
<keyword evidence="4" id="KW-0560">Oxidoreductase</keyword>
<evidence type="ECO:0000313" key="5">
    <source>
        <dbReference type="EMBL" id="SDX17776.1"/>
    </source>
</evidence>
<dbReference type="InterPro" id="IPR001128">
    <property type="entry name" value="Cyt_P450"/>
</dbReference>
<dbReference type="PANTHER" id="PTHR24305">
    <property type="entry name" value="CYTOCHROME P450"/>
    <property type="match status" value="1"/>
</dbReference>
<dbReference type="PANTHER" id="PTHR24305:SF166">
    <property type="entry name" value="CYTOCHROME P450 12A4, MITOCHONDRIAL-RELATED"/>
    <property type="match status" value="1"/>
</dbReference>
<evidence type="ECO:0000256" key="1">
    <source>
        <dbReference type="ARBA" id="ARBA00001971"/>
    </source>
</evidence>
<accession>A0A1H2ZK56</accession>
<dbReference type="Gene3D" id="1.10.630.10">
    <property type="entry name" value="Cytochrome P450"/>
    <property type="match status" value="1"/>
</dbReference>
<dbReference type="PROSITE" id="PS00086">
    <property type="entry name" value="CYTOCHROME_P450"/>
    <property type="match status" value="1"/>
</dbReference>
<sequence>MNTAEFRLAFRTLPFLNAHADDEDGVLELAPGRLLVWNPGAIDEIFHADQRLGHPGSRTMRSVLGHKSLLWTEGARHLAYRRALGPALRGKRLAGYRELIAEIVQSSIGALTEGRVIALADWTRAVALRVMAGITVGRDGDAVLAPFTAWMDKALGSRGRTLAYRYLRGSLPSSGEDLDRLLVLSAKRSSGSLASLLTSDEPPLGRLGDDELRDQLVSLLFAGHETTASAIAWTLYWLDRNPRVRQDIVDELESTMEDGASAAAVPLLHAAVLEALRLTPPVPAAGNRVCTETGEVGGRAVRQGTVLTPSIYLAHHRRDRFPDPYRFEPGRFLDRRVAQEDFFPFGGGIRHCLGSELGLMEARMIVAAVLRCRELRCVNPAAGVPRLRGHAMAPSPKLRMKVVACHA</sequence>
<dbReference type="InterPro" id="IPR002401">
    <property type="entry name" value="Cyt_P450_E_grp-I"/>
</dbReference>
<keyword evidence="3 4" id="KW-0408">Iron</keyword>
<comment type="cofactor">
    <cofactor evidence="1 3">
        <name>heme</name>
        <dbReference type="ChEBI" id="CHEBI:30413"/>
    </cofactor>
</comment>
<dbReference type="InterPro" id="IPR017972">
    <property type="entry name" value="Cyt_P450_CS"/>
</dbReference>
<feature type="binding site" description="axial binding residue" evidence="3">
    <location>
        <position position="352"/>
    </location>
    <ligand>
        <name>heme</name>
        <dbReference type="ChEBI" id="CHEBI:30413"/>
    </ligand>
    <ligandPart>
        <name>Fe</name>
        <dbReference type="ChEBI" id="CHEBI:18248"/>
    </ligandPart>
</feature>
<evidence type="ECO:0000256" key="4">
    <source>
        <dbReference type="RuleBase" id="RU000461"/>
    </source>
</evidence>
<dbReference type="AlphaFoldDB" id="A0A1H2ZK56"/>
<keyword evidence="3 4" id="KW-0349">Heme</keyword>
<dbReference type="Proteomes" id="UP000199515">
    <property type="component" value="Unassembled WGS sequence"/>
</dbReference>
<protein>
    <submittedName>
        <fullName evidence="5">Cytochrome P450</fullName>
    </submittedName>
</protein>
<dbReference type="Pfam" id="PF00067">
    <property type="entry name" value="p450"/>
    <property type="match status" value="1"/>
</dbReference>
<dbReference type="GO" id="GO:0016705">
    <property type="term" value="F:oxidoreductase activity, acting on paired donors, with incorporation or reduction of molecular oxygen"/>
    <property type="evidence" value="ECO:0007669"/>
    <property type="project" value="InterPro"/>
</dbReference>
<dbReference type="GO" id="GO:0005506">
    <property type="term" value="F:iron ion binding"/>
    <property type="evidence" value="ECO:0007669"/>
    <property type="project" value="InterPro"/>
</dbReference>
<keyword evidence="6" id="KW-1185">Reference proteome</keyword>
<organism evidence="5 6">
    <name type="scientific">Amycolatopsis xylanica</name>
    <dbReference type="NCBI Taxonomy" id="589385"/>
    <lineage>
        <taxon>Bacteria</taxon>
        <taxon>Bacillati</taxon>
        <taxon>Actinomycetota</taxon>
        <taxon>Actinomycetes</taxon>
        <taxon>Pseudonocardiales</taxon>
        <taxon>Pseudonocardiaceae</taxon>
        <taxon>Amycolatopsis</taxon>
    </lineage>
</organism>
<dbReference type="GO" id="GO:0004497">
    <property type="term" value="F:monooxygenase activity"/>
    <property type="evidence" value="ECO:0007669"/>
    <property type="project" value="UniProtKB-KW"/>
</dbReference>
<keyword evidence="3 4" id="KW-0479">Metal-binding</keyword>
<comment type="similarity">
    <text evidence="2 4">Belongs to the cytochrome P450 family.</text>
</comment>
<proteinExistence type="inferred from homology"/>
<dbReference type="OrthoDB" id="5290182at2"/>
<evidence type="ECO:0000313" key="6">
    <source>
        <dbReference type="Proteomes" id="UP000199515"/>
    </source>
</evidence>
<dbReference type="PRINTS" id="PR00385">
    <property type="entry name" value="P450"/>
</dbReference>